<dbReference type="OrthoDB" id="3543113at2759"/>
<dbReference type="STRING" id="139420.A0A371CVG2"/>
<evidence type="ECO:0000313" key="1">
    <source>
        <dbReference type="EMBL" id="RDX44274.1"/>
    </source>
</evidence>
<accession>A0A371CVG2</accession>
<dbReference type="AlphaFoldDB" id="A0A371CVG2"/>
<dbReference type="Proteomes" id="UP000256964">
    <property type="component" value="Unassembled WGS sequence"/>
</dbReference>
<dbReference type="Gene3D" id="3.80.10.10">
    <property type="entry name" value="Ribonuclease Inhibitor"/>
    <property type="match status" value="1"/>
</dbReference>
<dbReference type="EMBL" id="KZ857452">
    <property type="protein sequence ID" value="RDX44274.1"/>
    <property type="molecule type" value="Genomic_DNA"/>
</dbReference>
<gene>
    <name evidence="1" type="ORF">OH76DRAFT_1359832</name>
</gene>
<protein>
    <recommendedName>
        <fullName evidence="3">F-box domain-containing protein</fullName>
    </recommendedName>
</protein>
<evidence type="ECO:0008006" key="3">
    <source>
        <dbReference type="Google" id="ProtNLM"/>
    </source>
</evidence>
<dbReference type="InterPro" id="IPR032675">
    <property type="entry name" value="LRR_dom_sf"/>
</dbReference>
<reference evidence="1 2" key="1">
    <citation type="journal article" date="2018" name="Biotechnol. Biofuels">
        <title>Integrative visual omics of the white-rot fungus Polyporus brumalis exposes the biotechnological potential of its oxidative enzymes for delignifying raw plant biomass.</title>
        <authorList>
            <person name="Miyauchi S."/>
            <person name="Rancon A."/>
            <person name="Drula E."/>
            <person name="Hage H."/>
            <person name="Chaduli D."/>
            <person name="Favel A."/>
            <person name="Grisel S."/>
            <person name="Henrissat B."/>
            <person name="Herpoel-Gimbert I."/>
            <person name="Ruiz-Duenas F.J."/>
            <person name="Chevret D."/>
            <person name="Hainaut M."/>
            <person name="Lin J."/>
            <person name="Wang M."/>
            <person name="Pangilinan J."/>
            <person name="Lipzen A."/>
            <person name="Lesage-Meessen L."/>
            <person name="Navarro D."/>
            <person name="Riley R."/>
            <person name="Grigoriev I.V."/>
            <person name="Zhou S."/>
            <person name="Raouche S."/>
            <person name="Rosso M.N."/>
        </authorList>
    </citation>
    <scope>NUCLEOTIDE SEQUENCE [LARGE SCALE GENOMIC DNA]</scope>
    <source>
        <strain evidence="1 2">BRFM 1820</strain>
    </source>
</reference>
<evidence type="ECO:0000313" key="2">
    <source>
        <dbReference type="Proteomes" id="UP000256964"/>
    </source>
</evidence>
<proteinExistence type="predicted"/>
<sequence>MPPDVWVEEVLDTTDSRSAIAITRPPDLGDWERFTVNAGHVTSFRRFGATPDLDDDAYCTLCLYRPGAPPFLPNLQELVWEEPDADVFEYGYHLLGGKLTTLHIGQPPSDSLLFPFLRSLHLKCPQLRHLSVQCRSAVGPVDPVTSRAISQLQHLETIDLTIPLYDDALLHLATLPNLIVAKLFISRNTAVHERLLEVHTPIFPSLTVLHVSVIRYEPFLTSLVNLISSTQLFEVQLCAAHDPPGATLREFLSALTSTPSHDALSSIRLSFPLTSSIPLMRSLNALPPLDHPECTLDITTLEPLFSCPELTELEITSFFLRPDDAFVRTLAAACPRLQSLRLVPPYNAGRLSEVTLDGLLPLFRLCEDLTDLALPINATLPVSNAAGGMRDSPLVTLDVGDSPIRFPDEVAAFLSAHCTHPSFEIVAARALDGDNGAEHIRSRELHSVMWDQVGRLVRLFARVRSQERDHWVSRLPANHT</sequence>
<dbReference type="SUPFAM" id="SSF52047">
    <property type="entry name" value="RNI-like"/>
    <property type="match status" value="1"/>
</dbReference>
<organism evidence="1 2">
    <name type="scientific">Lentinus brumalis</name>
    <dbReference type="NCBI Taxonomy" id="2498619"/>
    <lineage>
        <taxon>Eukaryota</taxon>
        <taxon>Fungi</taxon>
        <taxon>Dikarya</taxon>
        <taxon>Basidiomycota</taxon>
        <taxon>Agaricomycotina</taxon>
        <taxon>Agaricomycetes</taxon>
        <taxon>Polyporales</taxon>
        <taxon>Polyporaceae</taxon>
        <taxon>Lentinus</taxon>
    </lineage>
</organism>
<name>A0A371CVG2_9APHY</name>
<keyword evidence="2" id="KW-1185">Reference proteome</keyword>